<reference evidence="3" key="1">
    <citation type="journal article" date="2019" name="Int. J. Syst. Evol. Microbiol.">
        <title>The Global Catalogue of Microorganisms (GCM) 10K type strain sequencing project: providing services to taxonomists for standard genome sequencing and annotation.</title>
        <authorList>
            <consortium name="The Broad Institute Genomics Platform"/>
            <consortium name="The Broad Institute Genome Sequencing Center for Infectious Disease"/>
            <person name="Wu L."/>
            <person name="Ma J."/>
        </authorList>
    </citation>
    <scope>NUCLEOTIDE SEQUENCE [LARGE SCALE GENOMIC DNA]</scope>
    <source>
        <strain evidence="3">CGMCC 1.6375</strain>
    </source>
</reference>
<dbReference type="InterPro" id="IPR011971">
    <property type="entry name" value="CHP02284"/>
</dbReference>
<keyword evidence="3" id="KW-1185">Reference proteome</keyword>
<organism evidence="2 3">
    <name type="scientific">Dyadobacter beijingensis</name>
    <dbReference type="NCBI Taxonomy" id="365489"/>
    <lineage>
        <taxon>Bacteria</taxon>
        <taxon>Pseudomonadati</taxon>
        <taxon>Bacteroidota</taxon>
        <taxon>Cytophagia</taxon>
        <taxon>Cytophagales</taxon>
        <taxon>Spirosomataceae</taxon>
        <taxon>Dyadobacter</taxon>
    </lineage>
</organism>
<dbReference type="Pfam" id="PF09537">
    <property type="entry name" value="DUF2383"/>
    <property type="match status" value="1"/>
</dbReference>
<evidence type="ECO:0000313" key="2">
    <source>
        <dbReference type="EMBL" id="GGM89943.1"/>
    </source>
</evidence>
<gene>
    <name evidence="2" type="ORF">GCM10010967_23530</name>
</gene>
<proteinExistence type="predicted"/>
<accession>A0ABQ2HRZ6</accession>
<dbReference type="InterPro" id="IPR016920">
    <property type="entry name" value="UCP029477"/>
</dbReference>
<evidence type="ECO:0000313" key="3">
    <source>
        <dbReference type="Proteomes" id="UP000632339"/>
    </source>
</evidence>
<dbReference type="NCBIfam" id="TIGR02284">
    <property type="entry name" value="PA2169 family four-helix-bundle protein"/>
    <property type="match status" value="1"/>
</dbReference>
<evidence type="ECO:0000259" key="1">
    <source>
        <dbReference type="Pfam" id="PF09537"/>
    </source>
</evidence>
<dbReference type="InterPro" id="IPR019052">
    <property type="entry name" value="DUF2383"/>
</dbReference>
<dbReference type="PIRSF" id="PIRSF029477">
    <property type="entry name" value="UCP029477"/>
    <property type="match status" value="1"/>
</dbReference>
<dbReference type="InterPro" id="IPR012347">
    <property type="entry name" value="Ferritin-like"/>
</dbReference>
<sequence>MRAENKLKIKMSTSEKTTGIIEDLIEINNDRVAGFEKAIEDINDENIDLKTLFEGYAQQSRKNVQELAAIAGSAPHLEDDKSVSGALHRVWIDVKSLFGGSDRASILSEAERGEDAIKKAYHDALADNQLPFDAVEIVNRQSQDINAAHDRIKALRDTAKA</sequence>
<dbReference type="Gene3D" id="1.20.1260.10">
    <property type="match status" value="1"/>
</dbReference>
<comment type="caution">
    <text evidence="2">The sequence shown here is derived from an EMBL/GenBank/DDBJ whole genome shotgun (WGS) entry which is preliminary data.</text>
</comment>
<dbReference type="EMBL" id="BMLI01000001">
    <property type="protein sequence ID" value="GGM89943.1"/>
    <property type="molecule type" value="Genomic_DNA"/>
</dbReference>
<feature type="domain" description="DUF2383" evidence="1">
    <location>
        <begin position="20"/>
        <end position="126"/>
    </location>
</feature>
<name>A0ABQ2HRZ6_9BACT</name>
<dbReference type="Proteomes" id="UP000632339">
    <property type="component" value="Unassembled WGS sequence"/>
</dbReference>
<protein>
    <submittedName>
        <fullName evidence="2">Chemotaxis protein</fullName>
    </submittedName>
</protein>